<name>E5A6K6_LEPMJ</name>
<evidence type="ECO:0000313" key="10">
    <source>
        <dbReference type="Proteomes" id="UP000002668"/>
    </source>
</evidence>
<dbReference type="InterPro" id="IPR000999">
    <property type="entry name" value="RNase_III_dom"/>
</dbReference>
<dbReference type="SUPFAM" id="SSF54768">
    <property type="entry name" value="dsRNA-binding domain-like"/>
    <property type="match status" value="1"/>
</dbReference>
<evidence type="ECO:0000256" key="6">
    <source>
        <dbReference type="ARBA" id="ARBA00024034"/>
    </source>
</evidence>
<dbReference type="Gene3D" id="3.30.160.20">
    <property type="match status" value="1"/>
</dbReference>
<dbReference type="PANTHER" id="PTHR11207:SF32">
    <property type="entry name" value="LARGE RIBOSOMAL SUBUNIT PROTEIN ML44"/>
    <property type="match status" value="1"/>
</dbReference>
<dbReference type="Proteomes" id="UP000002668">
    <property type="component" value="Genome"/>
</dbReference>
<dbReference type="GO" id="GO:0003735">
    <property type="term" value="F:structural constituent of ribosome"/>
    <property type="evidence" value="ECO:0007669"/>
    <property type="project" value="TreeGrafter"/>
</dbReference>
<dbReference type="GO" id="GO:0006396">
    <property type="term" value="P:RNA processing"/>
    <property type="evidence" value="ECO:0007669"/>
    <property type="project" value="InterPro"/>
</dbReference>
<comment type="subcellular location">
    <subcellularLocation>
        <location evidence="1">Mitochondrion</location>
    </subcellularLocation>
</comment>
<dbReference type="InterPro" id="IPR044444">
    <property type="entry name" value="Ribosomal_mL44_DSRM_metazoa"/>
</dbReference>
<proteinExistence type="inferred from homology"/>
<evidence type="ECO:0000256" key="1">
    <source>
        <dbReference type="ARBA" id="ARBA00004173"/>
    </source>
</evidence>
<dbReference type="SUPFAM" id="SSF69065">
    <property type="entry name" value="RNase III domain-like"/>
    <property type="match status" value="1"/>
</dbReference>
<dbReference type="InterPro" id="IPR036389">
    <property type="entry name" value="RNase_III_sf"/>
</dbReference>
<dbReference type="VEuPathDB" id="FungiDB:LEMA_P084900.1"/>
<accession>E5A6K6</accession>
<keyword evidence="4" id="KW-0496">Mitochondrion</keyword>
<dbReference type="InterPro" id="IPR014720">
    <property type="entry name" value="dsRBD_dom"/>
</dbReference>
<evidence type="ECO:0000313" key="9">
    <source>
        <dbReference type="EMBL" id="CBX99251.1"/>
    </source>
</evidence>
<dbReference type="GeneID" id="13288798"/>
<dbReference type="HOGENOM" id="CLU_034765_3_0_1"/>
<sequence>MKRISISRCASQWLAQPSSHGQPACPHAAARNVRRGLTWYNHHRIHARLQSTAAVSSDNAPIDALSAVFEQVKPAAKSRSRSKPAPAPKLPQHIANKPLEQLPSPHPKAAESSTKLHALRSRLSLPPRFPLQVLARTLVHPSADPDPAFNNASLSILGRHLLGYYTSEWLLCNYPRLPMSVLFAAVEAYIGPKALATVASEWGIEAAAEPGGEVEPGLLQFKRIKAGEQLPAVLTRQVPWKWNVTTTHKIMRTDEFGSKSAPVGAHTLQKTPVPMEEAAQSFVRALIGALHLHLGSPLVKRFFRDHFLSRHLDISQLFDFRTPTRDLSRLCAREGLEPPIARLISETGRLSAYPVFVAGVYSGRDKLGEGSGSSLDEARVRAAAAALKAWYLYRPVEVTVPSSTEGEVDSSKWRPNHVDCGEVIV</sequence>
<dbReference type="GO" id="GO:0005739">
    <property type="term" value="C:mitochondrion"/>
    <property type="evidence" value="ECO:0007669"/>
    <property type="project" value="TreeGrafter"/>
</dbReference>
<keyword evidence="2" id="KW-0694">RNA-binding</keyword>
<protein>
    <recommendedName>
        <fullName evidence="7">Large ribosomal subunit protein mL44</fullName>
    </recommendedName>
</protein>
<dbReference type="InterPro" id="IPR044443">
    <property type="entry name" value="Ribosomal_mL44_DSRM_fung"/>
</dbReference>
<keyword evidence="3" id="KW-0689">Ribosomal protein</keyword>
<organism evidence="9 10">
    <name type="scientific">Leptosphaeria maculans (strain JN3 / isolate v23.1.3 / race Av1-4-5-6-7-8)</name>
    <name type="common">Blackleg fungus</name>
    <name type="synonym">Phoma lingam</name>
    <dbReference type="NCBI Taxonomy" id="985895"/>
    <lineage>
        <taxon>Eukaryota</taxon>
        <taxon>Fungi</taxon>
        <taxon>Dikarya</taxon>
        <taxon>Ascomycota</taxon>
        <taxon>Pezizomycotina</taxon>
        <taxon>Dothideomycetes</taxon>
        <taxon>Pleosporomycetidae</taxon>
        <taxon>Pleosporales</taxon>
        <taxon>Pleosporineae</taxon>
        <taxon>Leptosphaeriaceae</taxon>
        <taxon>Plenodomus</taxon>
        <taxon>Plenodomus lingam/Leptosphaeria maculans species complex</taxon>
    </lineage>
</organism>
<evidence type="ECO:0000256" key="2">
    <source>
        <dbReference type="ARBA" id="ARBA00022884"/>
    </source>
</evidence>
<reference evidence="10" key="1">
    <citation type="journal article" date="2011" name="Nat. Commun.">
        <title>Effector diversification within compartments of the Leptosphaeria maculans genome affected by Repeat-Induced Point mutations.</title>
        <authorList>
            <person name="Rouxel T."/>
            <person name="Grandaubert J."/>
            <person name="Hane J.K."/>
            <person name="Hoede C."/>
            <person name="van de Wouw A.P."/>
            <person name="Couloux A."/>
            <person name="Dominguez V."/>
            <person name="Anthouard V."/>
            <person name="Bally P."/>
            <person name="Bourras S."/>
            <person name="Cozijnsen A.J."/>
            <person name="Ciuffetti L.M."/>
            <person name="Degrave A."/>
            <person name="Dilmaghani A."/>
            <person name="Duret L."/>
            <person name="Fudal I."/>
            <person name="Goodwin S.B."/>
            <person name="Gout L."/>
            <person name="Glaser N."/>
            <person name="Linglin J."/>
            <person name="Kema G.H.J."/>
            <person name="Lapalu N."/>
            <person name="Lawrence C.B."/>
            <person name="May K."/>
            <person name="Meyer M."/>
            <person name="Ollivier B."/>
            <person name="Poulain J."/>
            <person name="Schoch C.L."/>
            <person name="Simon A."/>
            <person name="Spatafora J.W."/>
            <person name="Stachowiak A."/>
            <person name="Turgeon B.G."/>
            <person name="Tyler B.M."/>
            <person name="Vincent D."/>
            <person name="Weissenbach J."/>
            <person name="Amselem J."/>
            <person name="Quesneville H."/>
            <person name="Oliver R.P."/>
            <person name="Wincker P."/>
            <person name="Balesdent M.-H."/>
            <person name="Howlett B.J."/>
        </authorList>
    </citation>
    <scope>NUCLEOTIDE SEQUENCE [LARGE SCALE GENOMIC DNA]</scope>
    <source>
        <strain evidence="10">JN3 / isolate v23.1.3 / race Av1-4-5-6-7-8</strain>
    </source>
</reference>
<dbReference type="PANTHER" id="PTHR11207">
    <property type="entry name" value="RIBONUCLEASE III"/>
    <property type="match status" value="1"/>
</dbReference>
<dbReference type="GO" id="GO:0003725">
    <property type="term" value="F:double-stranded RNA binding"/>
    <property type="evidence" value="ECO:0007669"/>
    <property type="project" value="InterPro"/>
</dbReference>
<dbReference type="SMART" id="SM00358">
    <property type="entry name" value="DSRM"/>
    <property type="match status" value="1"/>
</dbReference>
<evidence type="ECO:0000256" key="3">
    <source>
        <dbReference type="ARBA" id="ARBA00022980"/>
    </source>
</evidence>
<dbReference type="SMART" id="SM00535">
    <property type="entry name" value="RIBOc"/>
    <property type="match status" value="1"/>
</dbReference>
<evidence type="ECO:0000256" key="5">
    <source>
        <dbReference type="ARBA" id="ARBA00023274"/>
    </source>
</evidence>
<dbReference type="PROSITE" id="PS50142">
    <property type="entry name" value="RNASE_3_2"/>
    <property type="match status" value="1"/>
</dbReference>
<dbReference type="EMBL" id="FP929135">
    <property type="protein sequence ID" value="CBX99251.1"/>
    <property type="molecule type" value="Genomic_DNA"/>
</dbReference>
<dbReference type="CDD" id="cd19873">
    <property type="entry name" value="DSRM_MRPL3_like"/>
    <property type="match status" value="1"/>
</dbReference>
<dbReference type="OMA" id="YLYSPGN"/>
<keyword evidence="5" id="KW-0687">Ribonucleoprotein</keyword>
<evidence type="ECO:0000256" key="7">
    <source>
        <dbReference type="ARBA" id="ARBA00035187"/>
    </source>
</evidence>
<dbReference type="RefSeq" id="XP_003842730.1">
    <property type="nucleotide sequence ID" value="XM_003842682.1"/>
</dbReference>
<dbReference type="Pfam" id="PF22892">
    <property type="entry name" value="DSRM_MRPL44"/>
    <property type="match status" value="1"/>
</dbReference>
<dbReference type="GO" id="GO:0004525">
    <property type="term" value="F:ribonuclease III activity"/>
    <property type="evidence" value="ECO:0007669"/>
    <property type="project" value="InterPro"/>
</dbReference>
<evidence type="ECO:0000256" key="4">
    <source>
        <dbReference type="ARBA" id="ARBA00023128"/>
    </source>
</evidence>
<dbReference type="InParanoid" id="E5A6K6"/>
<comment type="similarity">
    <text evidence="6">Belongs to the ribonuclease III family. Mitochondrion-specific ribosomal protein mL44 subfamily.</text>
</comment>
<dbReference type="OrthoDB" id="67027at2759"/>
<dbReference type="AlphaFoldDB" id="E5A6K6"/>
<dbReference type="Gene3D" id="1.10.1520.10">
    <property type="entry name" value="Ribonuclease III domain"/>
    <property type="match status" value="1"/>
</dbReference>
<dbReference type="FunCoup" id="E5A6K6">
    <property type="interactions" value="371"/>
</dbReference>
<evidence type="ECO:0000259" key="8">
    <source>
        <dbReference type="PROSITE" id="PS50142"/>
    </source>
</evidence>
<gene>
    <name evidence="9" type="ORF">LEMA_P084900.1</name>
</gene>
<feature type="domain" description="RNase III" evidence="8">
    <location>
        <begin position="116"/>
        <end position="204"/>
    </location>
</feature>
<dbReference type="eggNOG" id="KOG3769">
    <property type="taxonomic scope" value="Eukaryota"/>
</dbReference>
<dbReference type="STRING" id="985895.E5A6K6"/>
<keyword evidence="10" id="KW-1185">Reference proteome</keyword>